<feature type="domain" description="EF-hand" evidence="3">
    <location>
        <begin position="268"/>
        <end position="303"/>
    </location>
</feature>
<evidence type="ECO:0000259" key="3">
    <source>
        <dbReference type="PROSITE" id="PS50222"/>
    </source>
</evidence>
<accession>A0A9P1CLC7</accession>
<dbReference type="Gene3D" id="1.10.238.10">
    <property type="entry name" value="EF-hand"/>
    <property type="match status" value="1"/>
</dbReference>
<reference evidence="4" key="1">
    <citation type="submission" date="2022-10" db="EMBL/GenBank/DDBJ databases">
        <authorList>
            <person name="Chen Y."/>
            <person name="Dougan E. K."/>
            <person name="Chan C."/>
            <person name="Rhodes N."/>
            <person name="Thang M."/>
        </authorList>
    </citation>
    <scope>NUCLEOTIDE SEQUENCE</scope>
</reference>
<dbReference type="GO" id="GO:0005509">
    <property type="term" value="F:calcium ion binding"/>
    <property type="evidence" value="ECO:0007669"/>
    <property type="project" value="InterPro"/>
</dbReference>
<organism evidence="4">
    <name type="scientific">Cladocopium goreaui</name>
    <dbReference type="NCBI Taxonomy" id="2562237"/>
    <lineage>
        <taxon>Eukaryota</taxon>
        <taxon>Sar</taxon>
        <taxon>Alveolata</taxon>
        <taxon>Dinophyceae</taxon>
        <taxon>Suessiales</taxon>
        <taxon>Symbiodiniaceae</taxon>
        <taxon>Cladocopium</taxon>
    </lineage>
</organism>
<evidence type="ECO:0000256" key="2">
    <source>
        <dbReference type="SAM" id="MobiDB-lite"/>
    </source>
</evidence>
<reference evidence="5 6" key="2">
    <citation type="submission" date="2024-05" db="EMBL/GenBank/DDBJ databases">
        <authorList>
            <person name="Chen Y."/>
            <person name="Shah S."/>
            <person name="Dougan E. K."/>
            <person name="Thang M."/>
            <person name="Chan C."/>
        </authorList>
    </citation>
    <scope>NUCLEOTIDE SEQUENCE [LARGE SCALE GENOMIC DNA]</scope>
</reference>
<evidence type="ECO:0000313" key="4">
    <source>
        <dbReference type="EMBL" id="CAI3993675.1"/>
    </source>
</evidence>
<feature type="compositionally biased region" description="Low complexity" evidence="2">
    <location>
        <begin position="216"/>
        <end position="236"/>
    </location>
</feature>
<dbReference type="InterPro" id="IPR018247">
    <property type="entry name" value="EF_Hand_1_Ca_BS"/>
</dbReference>
<dbReference type="EMBL" id="CAMXCT030001860">
    <property type="protein sequence ID" value="CAL4780987.1"/>
    <property type="molecule type" value="Genomic_DNA"/>
</dbReference>
<dbReference type="OrthoDB" id="421335at2759"/>
<evidence type="ECO:0000313" key="5">
    <source>
        <dbReference type="EMBL" id="CAL4780987.1"/>
    </source>
</evidence>
<gene>
    <name evidence="4" type="ORF">C1SCF055_LOCUS20401</name>
</gene>
<sequence>MQQSMLSQISPLPLQPVPAPPWSNYNTRVSIHRSMKKKLGHMDTELYPPGQNPGYFNPWVTMPYPTTPAPNTPQYGGPWPTAMPRKELPHHIQHGGWVQVQLKNKIDTERDTLADKLQGDISKWYYAQLDGWFLSFYQSTPGSIRKRVSSIDLRLVRRTQTVSQVLGNVVILILESGSFEFVVRPEEAQAWCAAITAAILAWAQLRETKEAKEAQPSAPIAKPSPSAPHGVSPRGLGPFGPRPLQMHLPPVRHAWAACVKAVAQGCPAPTEAFEDIFMLYDADGNDTLSLQEIRTMLMDLLQIRKDEVESALERQVQHVQQSCNVGTLDFTSQSRLKDAARNAASLGKDLLADYAGRLSGQGFEMRCILLQSQLDLSADQRVALPEFLSAAPRVLLPESELKQEANFYKSVSLVLKLAQKAQFFSAQGDAECEDSGICVHQ</sequence>
<proteinExistence type="predicted"/>
<dbReference type="PROSITE" id="PS00018">
    <property type="entry name" value="EF_HAND_1"/>
    <property type="match status" value="1"/>
</dbReference>
<dbReference type="InterPro" id="IPR011992">
    <property type="entry name" value="EF-hand-dom_pair"/>
</dbReference>
<name>A0A9P1CLC7_9DINO</name>
<dbReference type="EMBL" id="CAMXCT020001860">
    <property type="protein sequence ID" value="CAL1147050.1"/>
    <property type="molecule type" value="Genomic_DNA"/>
</dbReference>
<dbReference type="EMBL" id="CAMXCT010001860">
    <property type="protein sequence ID" value="CAI3993675.1"/>
    <property type="molecule type" value="Genomic_DNA"/>
</dbReference>
<keyword evidence="1" id="KW-0106">Calcium</keyword>
<dbReference type="AlphaFoldDB" id="A0A9P1CLC7"/>
<dbReference type="PROSITE" id="PS50222">
    <property type="entry name" value="EF_HAND_2"/>
    <property type="match status" value="1"/>
</dbReference>
<comment type="caution">
    <text evidence="4">The sequence shown here is derived from an EMBL/GenBank/DDBJ whole genome shotgun (WGS) entry which is preliminary data.</text>
</comment>
<keyword evidence="6" id="KW-1185">Reference proteome</keyword>
<feature type="region of interest" description="Disordered" evidence="2">
    <location>
        <begin position="212"/>
        <end position="242"/>
    </location>
</feature>
<dbReference type="SMART" id="SM00054">
    <property type="entry name" value="EFh"/>
    <property type="match status" value="1"/>
</dbReference>
<evidence type="ECO:0000313" key="6">
    <source>
        <dbReference type="Proteomes" id="UP001152797"/>
    </source>
</evidence>
<dbReference type="Proteomes" id="UP001152797">
    <property type="component" value="Unassembled WGS sequence"/>
</dbReference>
<evidence type="ECO:0000256" key="1">
    <source>
        <dbReference type="ARBA" id="ARBA00022837"/>
    </source>
</evidence>
<dbReference type="SUPFAM" id="SSF47473">
    <property type="entry name" value="EF-hand"/>
    <property type="match status" value="1"/>
</dbReference>
<dbReference type="InterPro" id="IPR002048">
    <property type="entry name" value="EF_hand_dom"/>
</dbReference>
<protein>
    <submittedName>
        <fullName evidence="5">PH domain-containing protein</fullName>
    </submittedName>
</protein>